<name>A0ABP7MD54_9GAMM</name>
<evidence type="ECO:0000259" key="1">
    <source>
        <dbReference type="Pfam" id="PF01814"/>
    </source>
</evidence>
<dbReference type="Pfam" id="PF01814">
    <property type="entry name" value="Hemerythrin"/>
    <property type="match status" value="1"/>
</dbReference>
<evidence type="ECO:0000313" key="3">
    <source>
        <dbReference type="Proteomes" id="UP001501565"/>
    </source>
</evidence>
<keyword evidence="3" id="KW-1185">Reference proteome</keyword>
<comment type="caution">
    <text evidence="2">The sequence shown here is derived from an EMBL/GenBank/DDBJ whole genome shotgun (WGS) entry which is preliminary data.</text>
</comment>
<organism evidence="2 3">
    <name type="scientific">Litoribacillus peritrichatus</name>
    <dbReference type="NCBI Taxonomy" id="718191"/>
    <lineage>
        <taxon>Bacteria</taxon>
        <taxon>Pseudomonadati</taxon>
        <taxon>Pseudomonadota</taxon>
        <taxon>Gammaproteobacteria</taxon>
        <taxon>Oceanospirillales</taxon>
        <taxon>Oceanospirillaceae</taxon>
        <taxon>Litoribacillus</taxon>
    </lineage>
</organism>
<proteinExistence type="predicted"/>
<dbReference type="Proteomes" id="UP001501565">
    <property type="component" value="Unassembled WGS sequence"/>
</dbReference>
<evidence type="ECO:0000313" key="2">
    <source>
        <dbReference type="EMBL" id="GAA3919544.1"/>
    </source>
</evidence>
<reference evidence="3" key="1">
    <citation type="journal article" date="2019" name="Int. J. Syst. Evol. Microbiol.">
        <title>The Global Catalogue of Microorganisms (GCM) 10K type strain sequencing project: providing services to taxonomists for standard genome sequencing and annotation.</title>
        <authorList>
            <consortium name="The Broad Institute Genomics Platform"/>
            <consortium name="The Broad Institute Genome Sequencing Center for Infectious Disease"/>
            <person name="Wu L."/>
            <person name="Ma J."/>
        </authorList>
    </citation>
    <scope>NUCLEOTIDE SEQUENCE [LARGE SCALE GENOMIC DNA]</scope>
    <source>
        <strain evidence="3">JCM 17551</strain>
    </source>
</reference>
<accession>A0ABP7MD54</accession>
<dbReference type="InterPro" id="IPR012312">
    <property type="entry name" value="Hemerythrin-like"/>
</dbReference>
<sequence>MSINEFMSHKHRECDDVFSQAENFVAEGKWDEAYKAWQEFHHELDEHLTMEETVLFPRFEEATGMTQGPTSVMRMEHVQMREMCDKLSSAALAKDQDQFLGLSETLMILMQQHNMKEEQVLYPMTDRVLGDSGSIIQAMENHGNQ</sequence>
<dbReference type="Gene3D" id="1.20.120.520">
    <property type="entry name" value="nmb1532 protein domain like"/>
    <property type="match status" value="1"/>
</dbReference>
<feature type="domain" description="Hemerythrin-like" evidence="1">
    <location>
        <begin position="3"/>
        <end position="124"/>
    </location>
</feature>
<protein>
    <submittedName>
        <fullName evidence="2">Hemerythrin domain-containing protein</fullName>
    </submittedName>
</protein>
<dbReference type="PANTHER" id="PTHR39966:SF3">
    <property type="entry name" value="DUF438 DOMAIN-CONTAINING PROTEIN"/>
    <property type="match status" value="1"/>
</dbReference>
<dbReference type="PANTHER" id="PTHR39966">
    <property type="entry name" value="BLL2471 PROTEIN-RELATED"/>
    <property type="match status" value="1"/>
</dbReference>
<dbReference type="EMBL" id="BAABBN010000004">
    <property type="protein sequence ID" value="GAA3919544.1"/>
    <property type="molecule type" value="Genomic_DNA"/>
</dbReference>
<dbReference type="RefSeq" id="WP_344796824.1">
    <property type="nucleotide sequence ID" value="NZ_BAABBN010000004.1"/>
</dbReference>
<gene>
    <name evidence="2" type="ORF">GCM10022277_13730</name>
</gene>